<keyword evidence="3" id="KW-1185">Reference proteome</keyword>
<dbReference type="GO" id="GO:0006529">
    <property type="term" value="P:asparagine biosynthetic process"/>
    <property type="evidence" value="ECO:0007669"/>
    <property type="project" value="InterPro"/>
</dbReference>
<dbReference type="RefSeq" id="WP_091104327.1">
    <property type="nucleotide sequence ID" value="NZ_FOBF01000019.1"/>
</dbReference>
<organism evidence="2 3">
    <name type="scientific">Nonomuraea pusilla</name>
    <dbReference type="NCBI Taxonomy" id="46177"/>
    <lineage>
        <taxon>Bacteria</taxon>
        <taxon>Bacillati</taxon>
        <taxon>Actinomycetota</taxon>
        <taxon>Actinomycetes</taxon>
        <taxon>Streptosporangiales</taxon>
        <taxon>Streptosporangiaceae</taxon>
        <taxon>Nonomuraea</taxon>
    </lineage>
</organism>
<protein>
    <submittedName>
        <fullName evidence="2">Asparagine synthase</fullName>
    </submittedName>
</protein>
<dbReference type="Gene3D" id="3.40.50.620">
    <property type="entry name" value="HUPs"/>
    <property type="match status" value="1"/>
</dbReference>
<dbReference type="STRING" id="46177.SAMN05660976_06428"/>
<dbReference type="SUPFAM" id="SSF52402">
    <property type="entry name" value="Adenine nucleotide alpha hydrolases-like"/>
    <property type="match status" value="1"/>
</dbReference>
<dbReference type="SUPFAM" id="SSF56235">
    <property type="entry name" value="N-terminal nucleophile aminohydrolases (Ntn hydrolases)"/>
    <property type="match status" value="1"/>
</dbReference>
<name>A0A1H8CIF4_9ACTN</name>
<dbReference type="InterPro" id="IPR014729">
    <property type="entry name" value="Rossmann-like_a/b/a_fold"/>
</dbReference>
<dbReference type="GO" id="GO:0004066">
    <property type="term" value="F:asparagine synthase (glutamine-hydrolyzing) activity"/>
    <property type="evidence" value="ECO:0007669"/>
    <property type="project" value="InterPro"/>
</dbReference>
<proteinExistence type="predicted"/>
<evidence type="ECO:0000313" key="2">
    <source>
        <dbReference type="EMBL" id="SEM94732.1"/>
    </source>
</evidence>
<dbReference type="Proteomes" id="UP000198953">
    <property type="component" value="Unassembled WGS sequence"/>
</dbReference>
<dbReference type="EMBL" id="FOBF01000019">
    <property type="protein sequence ID" value="SEM94732.1"/>
    <property type="molecule type" value="Genomic_DNA"/>
</dbReference>
<gene>
    <name evidence="2" type="ORF">SAMN05660976_06428</name>
</gene>
<evidence type="ECO:0000259" key="1">
    <source>
        <dbReference type="Pfam" id="PF00733"/>
    </source>
</evidence>
<reference evidence="2 3" key="1">
    <citation type="submission" date="2016-10" db="EMBL/GenBank/DDBJ databases">
        <authorList>
            <person name="de Groot N.N."/>
        </authorList>
    </citation>
    <scope>NUCLEOTIDE SEQUENCE [LARGE SCALE GENOMIC DNA]</scope>
    <source>
        <strain evidence="2 3">DSM 43357</strain>
    </source>
</reference>
<dbReference type="Pfam" id="PF00733">
    <property type="entry name" value="Asn_synthase"/>
    <property type="match status" value="1"/>
</dbReference>
<accession>A0A1H8CIF4</accession>
<sequence length="604" mass="66004">MRIYLAVAAKHSQADVTRAISAARSVIDQVFPVPPETVTEAAWTETEAALLAWSNEGSAPNRPPLLVKSGNHATGISGNLSWDGDVTRIGKAVTLHDEARRMAGCFSALRGEAEGVQAVTSSTRAFPVFYAENADFHVIGTRALHVHLVATGGKTVWDEIALQSMIRQGYFLSDETPYSGVRALPPSSAIRVRGAHRTIWTEPLPQADPTPSSSRARRAAIARLADALVAAVEPLRAAPEPVNLALTGGRDSRLMAALLHAARIPFRATTNGLDTHPDVVIARLITGKLRVDHTVIPPVQTERKDAVVIPHPQERTYEVVRTCEGMTSAYESIVEYLPYSAKPTMSGQSGEILRGGFLYSQGQTTDKAMRRRVNDFFLKNEALFTEDANTHAKELAAPWLARVGENPWEVLDHMYITYRVGRWHAAARAGSLRRGDPVQPFLDNRVVVEALSLDQRWRHSEEVVYELIRRFAPGLEKIELEGSPWRFAADGGKPSGTWSWPWSRTPAPPKAVAKPVKKTNASWNWRTSPGPVLSGLLRDYVLERADALSALVRPDELKAVFAAPSVTQPALAWNLYTVAALLTGMFPGAPPTGLEPVRVEIPGS</sequence>
<dbReference type="OrthoDB" id="3491142at2"/>
<dbReference type="InterPro" id="IPR001962">
    <property type="entry name" value="Asn_synthase"/>
</dbReference>
<feature type="domain" description="Asparagine synthetase" evidence="1">
    <location>
        <begin position="224"/>
        <end position="458"/>
    </location>
</feature>
<dbReference type="AlphaFoldDB" id="A0A1H8CIF4"/>
<dbReference type="InterPro" id="IPR029055">
    <property type="entry name" value="Ntn_hydrolases_N"/>
</dbReference>
<evidence type="ECO:0000313" key="3">
    <source>
        <dbReference type="Proteomes" id="UP000198953"/>
    </source>
</evidence>